<evidence type="ECO:0000259" key="2">
    <source>
        <dbReference type="Pfam" id="PF13116"/>
    </source>
</evidence>
<dbReference type="Proteomes" id="UP000553442">
    <property type="component" value="Unassembled WGS sequence"/>
</dbReference>
<protein>
    <submittedName>
        <fullName evidence="3">Uncharacterized protein (TIGR02099 family)</fullName>
    </submittedName>
</protein>
<keyword evidence="4" id="KW-1185">Reference proteome</keyword>
<evidence type="ECO:0000313" key="4">
    <source>
        <dbReference type="Proteomes" id="UP000553442"/>
    </source>
</evidence>
<reference evidence="3 4" key="1">
    <citation type="submission" date="2020-08" db="EMBL/GenBank/DDBJ databases">
        <title>Genomic Encyclopedia of Archaeal and Bacterial Type Strains, Phase II (KMG-II): from individual species to whole genera.</title>
        <authorList>
            <person name="Goeker M."/>
        </authorList>
    </citation>
    <scope>NUCLEOTIDE SEQUENCE [LARGE SCALE GENOMIC DNA]</scope>
    <source>
        <strain evidence="3 4">5AG</strain>
    </source>
</reference>
<dbReference type="InterPro" id="IPR025263">
    <property type="entry name" value="YhdP_central"/>
</dbReference>
<organism evidence="3 4">
    <name type="scientific">Halomonas campaniensis</name>
    <dbReference type="NCBI Taxonomy" id="213554"/>
    <lineage>
        <taxon>Bacteria</taxon>
        <taxon>Pseudomonadati</taxon>
        <taxon>Pseudomonadota</taxon>
        <taxon>Gammaproteobacteria</taxon>
        <taxon>Oceanospirillales</taxon>
        <taxon>Halomonadaceae</taxon>
        <taxon>Halomonas</taxon>
    </lineage>
</organism>
<feature type="domain" description="YhdP central" evidence="2">
    <location>
        <begin position="1"/>
        <end position="1272"/>
    </location>
</feature>
<dbReference type="Pfam" id="PF13116">
    <property type="entry name" value="YhdP"/>
    <property type="match status" value="1"/>
</dbReference>
<dbReference type="PANTHER" id="PTHR38690">
    <property type="entry name" value="PROTEASE-RELATED"/>
    <property type="match status" value="1"/>
</dbReference>
<dbReference type="NCBIfam" id="TIGR02099">
    <property type="entry name" value="YhdP family protein"/>
    <property type="match status" value="1"/>
</dbReference>
<dbReference type="InterPro" id="IPR011836">
    <property type="entry name" value="YhdP"/>
</dbReference>
<gene>
    <name evidence="3" type="ORF">BDK63_000817</name>
</gene>
<dbReference type="RefSeq" id="WP_183330059.1">
    <property type="nucleotide sequence ID" value="NZ_JACHZF010000005.1"/>
</dbReference>
<name>A0A7W5P9T4_9GAMM</name>
<dbReference type="AlphaFoldDB" id="A0A7W5P9T4"/>
<evidence type="ECO:0000256" key="1">
    <source>
        <dbReference type="SAM" id="MobiDB-lite"/>
    </source>
</evidence>
<dbReference type="PANTHER" id="PTHR38690:SF1">
    <property type="entry name" value="PROTEASE"/>
    <property type="match status" value="1"/>
</dbReference>
<sequence length="1278" mass="138313">MSPTRLVLRWSLSLVALLLASVALLLLALRLALGLADGLTPRLEALLSLRFGAEVAIDELDTRLVRLDPQVSLDGLTIHARPDRVALPLLEVTRGQLRLDTLATLRQGVPVVEDARVSGVTIHLYQTEAGGWHWPDPAELPPELRPRGDFDLERLDFWVGVLLRQRAWVEELRLVLHGRERRVELEAPRLLMTGDARRAHLEGEIRLVGQRDAAMQAALEVLPGPSGFRDFNAALQAEMKLDSLVGLVEVLGRNEPLRLDTASGDARLWGRWHRGELADARLELDVARLAMSHDDDQGERRVVALEDLVARGQWLRRSQGWEAWLEGDATTPEAVEPETPETRWGPPLPHRWHFTGGREGWWLNTSEFDLGSLAAWRHRVPLPEALARVIDTLDPRGRVAGFGLGQQAGHWLARTALHEVEISPWQQAPGVGPLDMWVEARDFTGRVSFRGGQDTELHFPEVFAAPMVLDHAAGQVSWAYDGPRSMVSGRDLRVGWNGAEVEGGFGLSTGRGARGGFGLSLGFRDVDAVDTPLVDWLPVAILGEDLLDWLSTGVAGRVPAGSLRLHVPLAGGASRLPPSFGLELAIEEGRLPFAPEWPALEGVEGRLSLQDTTLEARVDRAESLGVEARDGRATLVDQRLSVSGGLSASAEALRRYLLAMPVEGIEAVADWQGEGSASGTLALELPLGGDAAEPLALEIAAEAAFPRLAYQPLGLVFRDLEGPLTWRQQGEVGGLEGRVEGRLLGGPVRADIDTLAGGLDLAGSAEGAALADWAESPALAERLRGRFPWQGRLAIGDAGSSLRLESALEGLAIDLPAPLGKAASERRALRLDADLTAGRFEGRLGDALSLRWRERAGAGQGQLWLGRPPTPAWPEGDGWWVEAYQPRLDLAEWGGALSGLVGGAGGDGLAGTLRQLHLESDCLWHDGRCLGSLRVEGRPQAGGGWRLALDGSLLAGHLDYRPQLAEPLDIALMRLSLDGLVPDATTTGSLLDEIATPPDPAPLPAWVAELPQGRLRIADIERRGQRFGPLTARWQGSPQRLTIAPLGLTLGEVSARGELVWEAAGPADSLTRARLDLDGRDLGTVFERLGQPAAIRNRETRVTSQLAWPGAPWQFALERSRGSIEVRLRDGRFVNIDSPSARLVGLLNVDNLLRRLRLDFSDVTGQGTAFDRVTGAATLYGGILETRGPVEIEGPATRFTLDGRVDLARRELDQRLSVTVPISRNLPLAAVIAGAPVVGGALFIADRLFGDAIDSVTRIHYRVRGPWTSPQISVESAE</sequence>
<accession>A0A7W5P9T4</accession>
<evidence type="ECO:0000313" key="3">
    <source>
        <dbReference type="EMBL" id="MBB3329975.1"/>
    </source>
</evidence>
<feature type="region of interest" description="Disordered" evidence="1">
    <location>
        <begin position="329"/>
        <end position="349"/>
    </location>
</feature>
<comment type="caution">
    <text evidence="3">The sequence shown here is derived from an EMBL/GenBank/DDBJ whole genome shotgun (WGS) entry which is preliminary data.</text>
</comment>
<proteinExistence type="predicted"/>
<dbReference type="EMBL" id="JACHZF010000005">
    <property type="protein sequence ID" value="MBB3329975.1"/>
    <property type="molecule type" value="Genomic_DNA"/>
</dbReference>